<name>W9RIF8_9ROSA</name>
<reference evidence="2" key="1">
    <citation type="submission" date="2013-01" db="EMBL/GenBank/DDBJ databases">
        <title>Draft Genome Sequence of a Mulberry Tree, Morus notabilis C.K. Schneid.</title>
        <authorList>
            <person name="He N."/>
            <person name="Zhao S."/>
        </authorList>
    </citation>
    <scope>NUCLEOTIDE SEQUENCE</scope>
</reference>
<evidence type="ECO:0000313" key="1">
    <source>
        <dbReference type="EMBL" id="EXB93390.1"/>
    </source>
</evidence>
<dbReference type="Proteomes" id="UP000030645">
    <property type="component" value="Unassembled WGS sequence"/>
</dbReference>
<organism evidence="1 2">
    <name type="scientific">Morus notabilis</name>
    <dbReference type="NCBI Taxonomy" id="981085"/>
    <lineage>
        <taxon>Eukaryota</taxon>
        <taxon>Viridiplantae</taxon>
        <taxon>Streptophyta</taxon>
        <taxon>Embryophyta</taxon>
        <taxon>Tracheophyta</taxon>
        <taxon>Spermatophyta</taxon>
        <taxon>Magnoliopsida</taxon>
        <taxon>eudicotyledons</taxon>
        <taxon>Gunneridae</taxon>
        <taxon>Pentapetalae</taxon>
        <taxon>rosids</taxon>
        <taxon>fabids</taxon>
        <taxon>Rosales</taxon>
        <taxon>Moraceae</taxon>
        <taxon>Moreae</taxon>
        <taxon>Morus</taxon>
    </lineage>
</organism>
<dbReference type="EMBL" id="KE345067">
    <property type="protein sequence ID" value="EXB93390.1"/>
    <property type="molecule type" value="Genomic_DNA"/>
</dbReference>
<accession>W9RIF8</accession>
<dbReference type="AlphaFoldDB" id="W9RIF8"/>
<sequence>MANGPSLNQNKAPRWDILGNHANLDGKGPLVLNLQPYLAIADELSKTAILGKLISPKSVTLISLRGVLNRIWRVEPSWTIEELRQGIFALHFHFEKDCQKILLSRP</sequence>
<protein>
    <submittedName>
        <fullName evidence="1">Uncharacterized protein</fullName>
    </submittedName>
</protein>
<gene>
    <name evidence="1" type="ORF">L484_010718</name>
</gene>
<keyword evidence="2" id="KW-1185">Reference proteome</keyword>
<proteinExistence type="predicted"/>
<evidence type="ECO:0000313" key="2">
    <source>
        <dbReference type="Proteomes" id="UP000030645"/>
    </source>
</evidence>